<feature type="compositionally biased region" description="Basic residues" evidence="4">
    <location>
        <begin position="572"/>
        <end position="581"/>
    </location>
</feature>
<feature type="compositionally biased region" description="Basic residues" evidence="4">
    <location>
        <begin position="1"/>
        <end position="10"/>
    </location>
</feature>
<feature type="region of interest" description="Disordered" evidence="4">
    <location>
        <begin position="549"/>
        <end position="581"/>
    </location>
</feature>
<protein>
    <recommendedName>
        <fullName evidence="5">EF-hand domain-containing protein</fullName>
    </recommendedName>
</protein>
<feature type="compositionally biased region" description="Low complexity" evidence="4">
    <location>
        <begin position="39"/>
        <end position="63"/>
    </location>
</feature>
<feature type="compositionally biased region" description="Basic and acidic residues" evidence="4">
    <location>
        <begin position="555"/>
        <end position="565"/>
    </location>
</feature>
<keyword evidence="2" id="KW-0677">Repeat</keyword>
<reference evidence="6" key="1">
    <citation type="submission" date="2021-01" db="EMBL/GenBank/DDBJ databases">
        <authorList>
            <person name="Corre E."/>
            <person name="Pelletier E."/>
            <person name="Niang G."/>
            <person name="Scheremetjew M."/>
            <person name="Finn R."/>
            <person name="Kale V."/>
            <person name="Holt S."/>
            <person name="Cochrane G."/>
            <person name="Meng A."/>
            <person name="Brown T."/>
            <person name="Cohen L."/>
        </authorList>
    </citation>
    <scope>NUCLEOTIDE SEQUENCE</scope>
    <source>
        <strain evidence="6">CCMP1381</strain>
    </source>
</reference>
<gene>
    <name evidence="6" type="ORF">DSPE1174_LOCUS25000</name>
</gene>
<dbReference type="Pfam" id="PF13499">
    <property type="entry name" value="EF-hand_7"/>
    <property type="match status" value="1"/>
</dbReference>
<name>A0A7S2DS74_9STRA</name>
<organism evidence="6">
    <name type="scientific">Octactis speculum</name>
    <dbReference type="NCBI Taxonomy" id="3111310"/>
    <lineage>
        <taxon>Eukaryota</taxon>
        <taxon>Sar</taxon>
        <taxon>Stramenopiles</taxon>
        <taxon>Ochrophyta</taxon>
        <taxon>Dictyochophyceae</taxon>
        <taxon>Dictyochales</taxon>
        <taxon>Dictyochaceae</taxon>
        <taxon>Octactis</taxon>
    </lineage>
</organism>
<sequence>MTSTARRRTRNLTGTTNKPRLHSSSNGATPTRPSTGSDASRSVISSLQSSRQASSRRTNSARSEFSRPNTSQTPDSDRRYRAFKPPSHSLDPEKRKNMTATWGGNPAPSHREWQTETESLNNAVKLELEPHTQTLDLAAKKLKYIESERNKKTIAHVRDKLAALAVEKYGSVTEMFREFDDNKDGELSLEEFSQALSKRHLEKLFPRTDQRIIFKHIDADFSDSVALDEFQGFMDSAVGENYDLFTKTLPPNTEPVKKLSASLTATKDKIVAGIFERNNQMKLPDGGDSAKETVIRAFKHFDKDMSGSLDRQEIIRALGPEHLNLKISDQEVLNLVEAMDENSDNSVSYREFTEFLDIHDIDPAYNLMFESRDKQLKRLRHLAAVDRKDDDAEMRESMRKVQEIREAVGIAQHPTPVTDSTHQEMKGSLRQPKFPYAKPDETFESRSRRLCRPVKASDNLTPSMAHSTRMADTLNSTLSSSQDLFESMNQSRNESLSSIIPRGKCYAVPVNFKRIGYGGDSIPSTSALYLQPEDQYVSTNKAHFGEIIQKPNQPPRREGLSDLEKSQQAGHARLKHLRKQKKCHDDRTAAISKANDIFDDLNEKQRLKNTSLHLMRYFEQTYDQDRRKHLRDNATAKRRVPSVSNRMWNGSENNQFHHDRRREGWRGKDEFKTEIGKVGTKDNVGQFPNFSLGRYLSGTVTHDQYAAGLNKKNNFVMTEQGPRKMNQKTTRIGI</sequence>
<dbReference type="SUPFAM" id="SSF47473">
    <property type="entry name" value="EF-hand"/>
    <property type="match status" value="1"/>
</dbReference>
<dbReference type="InterPro" id="IPR018247">
    <property type="entry name" value="EF_Hand_1_Ca_BS"/>
</dbReference>
<feature type="domain" description="EF-hand" evidence="5">
    <location>
        <begin position="327"/>
        <end position="362"/>
    </location>
</feature>
<dbReference type="InterPro" id="IPR051581">
    <property type="entry name" value="Ca-bind"/>
</dbReference>
<dbReference type="EMBL" id="HBGS01048095">
    <property type="protein sequence ID" value="CAD9462316.1"/>
    <property type="molecule type" value="Transcribed_RNA"/>
</dbReference>
<dbReference type="PROSITE" id="PS50222">
    <property type="entry name" value="EF_HAND_2"/>
    <property type="match status" value="3"/>
</dbReference>
<evidence type="ECO:0000313" key="6">
    <source>
        <dbReference type="EMBL" id="CAD9462316.1"/>
    </source>
</evidence>
<feature type="compositionally biased region" description="Polar residues" evidence="4">
    <location>
        <begin position="22"/>
        <end position="38"/>
    </location>
</feature>
<dbReference type="PANTHER" id="PTHR34524">
    <property type="entry name" value="CALCYPHOSIN"/>
    <property type="match status" value="1"/>
</dbReference>
<keyword evidence="3" id="KW-0106">Calcium</keyword>
<feature type="region of interest" description="Disordered" evidence="4">
    <location>
        <begin position="1"/>
        <end position="115"/>
    </location>
</feature>
<evidence type="ECO:0000256" key="4">
    <source>
        <dbReference type="SAM" id="MobiDB-lite"/>
    </source>
</evidence>
<evidence type="ECO:0000259" key="5">
    <source>
        <dbReference type="PROSITE" id="PS50222"/>
    </source>
</evidence>
<dbReference type="GO" id="GO:0005509">
    <property type="term" value="F:calcium ion binding"/>
    <property type="evidence" value="ECO:0007669"/>
    <property type="project" value="InterPro"/>
</dbReference>
<feature type="domain" description="EF-hand" evidence="5">
    <location>
        <begin position="167"/>
        <end position="202"/>
    </location>
</feature>
<accession>A0A7S2DS74</accession>
<dbReference type="PANTHER" id="PTHR34524:SF6">
    <property type="entry name" value="CALCYPHOSINE LIKE"/>
    <property type="match status" value="1"/>
</dbReference>
<dbReference type="Gene3D" id="1.10.238.10">
    <property type="entry name" value="EF-hand"/>
    <property type="match status" value="2"/>
</dbReference>
<dbReference type="InterPro" id="IPR011992">
    <property type="entry name" value="EF-hand-dom_pair"/>
</dbReference>
<dbReference type="SMART" id="SM00054">
    <property type="entry name" value="EFh"/>
    <property type="match status" value="3"/>
</dbReference>
<feature type="domain" description="EF-hand" evidence="5">
    <location>
        <begin position="289"/>
        <end position="324"/>
    </location>
</feature>
<proteinExistence type="predicted"/>
<evidence type="ECO:0000256" key="1">
    <source>
        <dbReference type="ARBA" id="ARBA00022723"/>
    </source>
</evidence>
<dbReference type="InterPro" id="IPR002048">
    <property type="entry name" value="EF_hand_dom"/>
</dbReference>
<keyword evidence="1" id="KW-0479">Metal-binding</keyword>
<dbReference type="AlphaFoldDB" id="A0A7S2DS74"/>
<dbReference type="PROSITE" id="PS00018">
    <property type="entry name" value="EF_HAND_1"/>
    <property type="match status" value="3"/>
</dbReference>
<evidence type="ECO:0000256" key="3">
    <source>
        <dbReference type="ARBA" id="ARBA00022837"/>
    </source>
</evidence>
<dbReference type="Pfam" id="PF00036">
    <property type="entry name" value="EF-hand_1"/>
    <property type="match status" value="1"/>
</dbReference>
<evidence type="ECO:0000256" key="2">
    <source>
        <dbReference type="ARBA" id="ARBA00022737"/>
    </source>
</evidence>